<dbReference type="EMBL" id="BPLQ01006920">
    <property type="protein sequence ID" value="GIY26235.1"/>
    <property type="molecule type" value="Genomic_DNA"/>
</dbReference>
<organism evidence="1 2">
    <name type="scientific">Caerostris darwini</name>
    <dbReference type="NCBI Taxonomy" id="1538125"/>
    <lineage>
        <taxon>Eukaryota</taxon>
        <taxon>Metazoa</taxon>
        <taxon>Ecdysozoa</taxon>
        <taxon>Arthropoda</taxon>
        <taxon>Chelicerata</taxon>
        <taxon>Arachnida</taxon>
        <taxon>Araneae</taxon>
        <taxon>Araneomorphae</taxon>
        <taxon>Entelegynae</taxon>
        <taxon>Araneoidea</taxon>
        <taxon>Araneidae</taxon>
        <taxon>Caerostris</taxon>
    </lineage>
</organism>
<accession>A0AAV4RWW9</accession>
<gene>
    <name evidence="1" type="primary">AVEN_95379_1</name>
    <name evidence="1" type="ORF">CDAR_128371</name>
</gene>
<sequence length="198" mass="23437">MDNPLCALLFAEDLVESILKKSGIEWEVQKEGVRYLREHIKKERLTYEIVEGVYALMVLEWRTICYCYTQLISKGVDNTFDYNYETVITTIHYFNTGYDSVKYLKMCALLCGLTLLYFQEKDKVMSNEIAHASCEMLAYIINLYMFQMQFNAKEDWFVLSWTAQVIRRKIKNKQPIPTKNDFDTKFTFRDEPKQKGTS</sequence>
<proteinExistence type="predicted"/>
<dbReference type="AlphaFoldDB" id="A0AAV4RWW9"/>
<keyword evidence="2" id="KW-1185">Reference proteome</keyword>
<comment type="caution">
    <text evidence="1">The sequence shown here is derived from an EMBL/GenBank/DDBJ whole genome shotgun (WGS) entry which is preliminary data.</text>
</comment>
<evidence type="ECO:0000313" key="1">
    <source>
        <dbReference type="EMBL" id="GIY26235.1"/>
    </source>
</evidence>
<evidence type="ECO:0000313" key="2">
    <source>
        <dbReference type="Proteomes" id="UP001054837"/>
    </source>
</evidence>
<reference evidence="1 2" key="1">
    <citation type="submission" date="2021-06" db="EMBL/GenBank/DDBJ databases">
        <title>Caerostris darwini draft genome.</title>
        <authorList>
            <person name="Kono N."/>
            <person name="Arakawa K."/>
        </authorList>
    </citation>
    <scope>NUCLEOTIDE SEQUENCE [LARGE SCALE GENOMIC DNA]</scope>
</reference>
<name>A0AAV4RWW9_9ARAC</name>
<dbReference type="Proteomes" id="UP001054837">
    <property type="component" value="Unassembled WGS sequence"/>
</dbReference>
<protein>
    <submittedName>
        <fullName evidence="1">Uncharacterized protein</fullName>
    </submittedName>
</protein>